<dbReference type="AlphaFoldDB" id="A0A7C0WVB6"/>
<accession>A0A7C0WVB6</accession>
<comment type="caution">
    <text evidence="3">The sequence shown here is derived from an EMBL/GenBank/DDBJ whole genome shotgun (WGS) entry which is preliminary data.</text>
</comment>
<evidence type="ECO:0000313" key="3">
    <source>
        <dbReference type="EMBL" id="HDL90290.1"/>
    </source>
</evidence>
<name>A0A7C0WVB6_9BACT</name>
<dbReference type="SUPFAM" id="SSF51735">
    <property type="entry name" value="NAD(P)-binding Rossmann-fold domains"/>
    <property type="match status" value="1"/>
</dbReference>
<feature type="domain" description="NAD-dependent epimerase/dehydratase" evidence="2">
    <location>
        <begin position="4"/>
        <end position="241"/>
    </location>
</feature>
<organism evidence="3">
    <name type="scientific">Thermodesulforhabdus norvegica</name>
    <dbReference type="NCBI Taxonomy" id="39841"/>
    <lineage>
        <taxon>Bacteria</taxon>
        <taxon>Pseudomonadati</taxon>
        <taxon>Thermodesulfobacteriota</taxon>
        <taxon>Syntrophobacteria</taxon>
        <taxon>Syntrophobacterales</taxon>
        <taxon>Thermodesulforhabdaceae</taxon>
        <taxon>Thermodesulforhabdus</taxon>
    </lineage>
</organism>
<dbReference type="Gene3D" id="3.90.25.10">
    <property type="entry name" value="UDP-galactose 4-epimerase, domain 1"/>
    <property type="match status" value="1"/>
</dbReference>
<evidence type="ECO:0000256" key="1">
    <source>
        <dbReference type="ARBA" id="ARBA00007637"/>
    </source>
</evidence>
<evidence type="ECO:0000259" key="2">
    <source>
        <dbReference type="Pfam" id="PF01370"/>
    </source>
</evidence>
<sequence length="313" mass="34896">MRLLITGGAGFIGSHIVEEELKRGTEIAIVDNLSTGKRENIPEGVDFYEIDICNRDELFRVFAEWKPEVVSHQAAQASVSVSMKEPAVDAMVNVVGTLHVLEASVCYGVQHFIFASTGGAIYGEVPEGSKATEEWPVNPKSPYAVAKASVEMYLKIFGDVHGLSYTILRYANVYGPRQDPYGEAEVVAIFCQRILSELPVTVYARRTRGDEGCIRDYVYVKDVDKVHSLCLRKRLRGVYNVSTGQGRTTTEVLETICSVIGVRPIVSFDNQRPGDLEVSILDNTRISSFFEGWTDFQRGIEKTVEWFSRNYGS</sequence>
<proteinExistence type="inferred from homology"/>
<dbReference type="InterPro" id="IPR036291">
    <property type="entry name" value="NAD(P)-bd_dom_sf"/>
</dbReference>
<dbReference type="InterPro" id="IPR001509">
    <property type="entry name" value="Epimerase_deHydtase"/>
</dbReference>
<comment type="similarity">
    <text evidence="1">Belongs to the NAD(P)-dependent epimerase/dehydratase family.</text>
</comment>
<protein>
    <submittedName>
        <fullName evidence="3">NAD-dependent epimerase/dehydratase family protein</fullName>
    </submittedName>
</protein>
<reference evidence="3" key="1">
    <citation type="journal article" date="2020" name="mSystems">
        <title>Genome- and Community-Level Interaction Insights into Carbon Utilization and Element Cycling Functions of Hydrothermarchaeota in Hydrothermal Sediment.</title>
        <authorList>
            <person name="Zhou Z."/>
            <person name="Liu Y."/>
            <person name="Xu W."/>
            <person name="Pan J."/>
            <person name="Luo Z.H."/>
            <person name="Li M."/>
        </authorList>
    </citation>
    <scope>NUCLEOTIDE SEQUENCE [LARGE SCALE GENOMIC DNA]</scope>
    <source>
        <strain evidence="3">HyVt-19</strain>
    </source>
</reference>
<dbReference type="Pfam" id="PF01370">
    <property type="entry name" value="Epimerase"/>
    <property type="match status" value="1"/>
</dbReference>
<gene>
    <name evidence="3" type="ORF">ENG14_05245</name>
</gene>
<dbReference type="PANTHER" id="PTHR43000">
    <property type="entry name" value="DTDP-D-GLUCOSE 4,6-DEHYDRATASE-RELATED"/>
    <property type="match status" value="1"/>
</dbReference>
<dbReference type="EMBL" id="DQZW01000247">
    <property type="protein sequence ID" value="HDL90290.1"/>
    <property type="molecule type" value="Genomic_DNA"/>
</dbReference>
<dbReference type="Proteomes" id="UP000886355">
    <property type="component" value="Unassembled WGS sequence"/>
</dbReference>
<dbReference type="Gene3D" id="3.40.50.720">
    <property type="entry name" value="NAD(P)-binding Rossmann-like Domain"/>
    <property type="match status" value="1"/>
</dbReference>